<dbReference type="Proteomes" id="UP000323426">
    <property type="component" value="Unassembled WGS sequence"/>
</dbReference>
<keyword evidence="3" id="KW-0808">Transferase</keyword>
<keyword evidence="1" id="KW-0472">Membrane</keyword>
<dbReference type="PANTHER" id="PTHR22916">
    <property type="entry name" value="GLYCOSYLTRANSFERASE"/>
    <property type="match status" value="1"/>
</dbReference>
<keyword evidence="1" id="KW-0812">Transmembrane</keyword>
<keyword evidence="4" id="KW-1185">Reference proteome</keyword>
<dbReference type="Pfam" id="PF00535">
    <property type="entry name" value="Glycos_transf_2"/>
    <property type="match status" value="1"/>
</dbReference>
<accession>A0A5M6DSD2</accession>
<keyword evidence="1" id="KW-1133">Transmembrane helix</keyword>
<gene>
    <name evidence="3" type="ORF">F0145_06195</name>
</gene>
<proteinExistence type="predicted"/>
<dbReference type="InterPro" id="IPR001173">
    <property type="entry name" value="Glyco_trans_2-like"/>
</dbReference>
<evidence type="ECO:0000313" key="3">
    <source>
        <dbReference type="EMBL" id="KAA5548315.1"/>
    </source>
</evidence>
<organism evidence="3 4">
    <name type="scientific">Adhaeribacter rhizoryzae</name>
    <dbReference type="NCBI Taxonomy" id="2607907"/>
    <lineage>
        <taxon>Bacteria</taxon>
        <taxon>Pseudomonadati</taxon>
        <taxon>Bacteroidota</taxon>
        <taxon>Cytophagia</taxon>
        <taxon>Cytophagales</taxon>
        <taxon>Hymenobacteraceae</taxon>
        <taxon>Adhaeribacter</taxon>
    </lineage>
</organism>
<reference evidence="3 4" key="1">
    <citation type="submission" date="2019-09" db="EMBL/GenBank/DDBJ databases">
        <title>Genome sequence and assembly of Adhaeribacter sp.</title>
        <authorList>
            <person name="Chhetri G."/>
        </authorList>
    </citation>
    <scope>NUCLEOTIDE SEQUENCE [LARGE SCALE GENOMIC DNA]</scope>
    <source>
        <strain evidence="3 4">DK36</strain>
    </source>
</reference>
<dbReference type="InterPro" id="IPR029044">
    <property type="entry name" value="Nucleotide-diphossugar_trans"/>
</dbReference>
<evidence type="ECO:0000313" key="4">
    <source>
        <dbReference type="Proteomes" id="UP000323426"/>
    </source>
</evidence>
<dbReference type="AlphaFoldDB" id="A0A5M6DSD2"/>
<dbReference type="SUPFAM" id="SSF53448">
    <property type="entry name" value="Nucleotide-diphospho-sugar transferases"/>
    <property type="match status" value="1"/>
</dbReference>
<name>A0A5M6DSD2_9BACT</name>
<dbReference type="Gene3D" id="3.90.550.10">
    <property type="entry name" value="Spore Coat Polysaccharide Biosynthesis Protein SpsA, Chain A"/>
    <property type="match status" value="1"/>
</dbReference>
<comment type="caution">
    <text evidence="3">The sequence shown here is derived from an EMBL/GenBank/DDBJ whole genome shotgun (WGS) entry which is preliminary data.</text>
</comment>
<protein>
    <submittedName>
        <fullName evidence="3">Glycosyltransferase family 2 protein</fullName>
    </submittedName>
</protein>
<dbReference type="CDD" id="cd00761">
    <property type="entry name" value="Glyco_tranf_GTA_type"/>
    <property type="match status" value="1"/>
</dbReference>
<evidence type="ECO:0000256" key="1">
    <source>
        <dbReference type="SAM" id="Phobius"/>
    </source>
</evidence>
<feature type="transmembrane region" description="Helical" evidence="1">
    <location>
        <begin position="278"/>
        <end position="301"/>
    </location>
</feature>
<feature type="domain" description="Glycosyltransferase 2-like" evidence="2">
    <location>
        <begin position="12"/>
        <end position="145"/>
    </location>
</feature>
<sequence length="348" mass="39905">MPSNTGSPLGISVVICCYNSSSRLPQTLKHLAKQKITKPNLQWEILVIDNASTDNTALVARNEWEKYKNNAPLFIIPQPIPGTGPARDLGIEKANFEFILFCDDDNWLAENYVELAYEIMISNPHISALGGHANDICEITPPVWFESLKSAYAIGGQGPVKHGEISKIRGFIYTAGGVFRKSVLKDIEKKGFIKILTGRTGKNLNPGEDVELCYALILTGNKIYYDERMQFQHFLPKGRLSWAYYKKMKKGFGNTYPFLMPYKLLINKQKERFNHGIIWLYVTGLYLIIKNIFFELPLAFFGKNYYQVRSDLESHFGFITNLFRHHKKVTNLFEELKIADWISEEFKP</sequence>
<dbReference type="GO" id="GO:0016758">
    <property type="term" value="F:hexosyltransferase activity"/>
    <property type="evidence" value="ECO:0007669"/>
    <property type="project" value="UniProtKB-ARBA"/>
</dbReference>
<evidence type="ECO:0000259" key="2">
    <source>
        <dbReference type="Pfam" id="PF00535"/>
    </source>
</evidence>
<dbReference type="RefSeq" id="WP_150087447.1">
    <property type="nucleotide sequence ID" value="NZ_VWSF01000003.1"/>
</dbReference>
<dbReference type="EMBL" id="VWSF01000003">
    <property type="protein sequence ID" value="KAA5548315.1"/>
    <property type="molecule type" value="Genomic_DNA"/>
</dbReference>